<dbReference type="GO" id="GO:0005179">
    <property type="term" value="F:hormone activity"/>
    <property type="evidence" value="ECO:0007669"/>
    <property type="project" value="UniProtKB-KW"/>
</dbReference>
<evidence type="ECO:0000313" key="9">
    <source>
        <dbReference type="EMBL" id="KAK4778282.1"/>
    </source>
</evidence>
<comment type="subcellular location">
    <subcellularLocation>
        <location evidence="1">Secreted</location>
        <location evidence="1">Extracellular space</location>
        <location evidence="1">Apoplast</location>
    </subcellularLocation>
</comment>
<comment type="similarity">
    <text evidence="2">Belongs to the C-terminally encoded plant signaling peptide (CEP) family.</text>
</comment>
<proteinExistence type="inferred from homology"/>
<keyword evidence="7" id="KW-0379">Hydroxylation</keyword>
<dbReference type="EMBL" id="JAXIOK010000002">
    <property type="protein sequence ID" value="KAK4778282.1"/>
    <property type="molecule type" value="Genomic_DNA"/>
</dbReference>
<evidence type="ECO:0000256" key="3">
    <source>
        <dbReference type="ARBA" id="ARBA00022523"/>
    </source>
</evidence>
<keyword evidence="4" id="KW-0964">Secreted</keyword>
<feature type="chain" id="PRO_5042968982" evidence="8">
    <location>
        <begin position="25"/>
        <end position="91"/>
    </location>
</feature>
<evidence type="ECO:0000256" key="7">
    <source>
        <dbReference type="ARBA" id="ARBA00023278"/>
    </source>
</evidence>
<dbReference type="PANTHER" id="PTHR33348:SF7">
    <property type="entry name" value="PRECURSOR OF CEP11-RELATED"/>
    <property type="match status" value="1"/>
</dbReference>
<keyword evidence="3" id="KW-0052">Apoplast</keyword>
<reference evidence="9 10" key="1">
    <citation type="journal article" date="2023" name="Hortic Res">
        <title>Pangenome of water caltrop reveals structural variations and asymmetric subgenome divergence after allopolyploidization.</title>
        <authorList>
            <person name="Zhang X."/>
            <person name="Chen Y."/>
            <person name="Wang L."/>
            <person name="Yuan Y."/>
            <person name="Fang M."/>
            <person name="Shi L."/>
            <person name="Lu R."/>
            <person name="Comes H.P."/>
            <person name="Ma Y."/>
            <person name="Chen Y."/>
            <person name="Huang G."/>
            <person name="Zhou Y."/>
            <person name="Zheng Z."/>
            <person name="Qiu Y."/>
        </authorList>
    </citation>
    <scope>NUCLEOTIDE SEQUENCE [LARGE SCALE GENOMIC DNA]</scope>
    <source>
        <tissue evidence="9">Roots</tissue>
    </source>
</reference>
<dbReference type="GO" id="GO:0048364">
    <property type="term" value="P:root development"/>
    <property type="evidence" value="ECO:0007669"/>
    <property type="project" value="InterPro"/>
</dbReference>
<name>A0AAN7LCC2_9MYRT</name>
<evidence type="ECO:0000256" key="2">
    <source>
        <dbReference type="ARBA" id="ARBA00008963"/>
    </source>
</evidence>
<evidence type="ECO:0000256" key="1">
    <source>
        <dbReference type="ARBA" id="ARBA00004271"/>
    </source>
</evidence>
<dbReference type="GO" id="GO:0048046">
    <property type="term" value="C:apoplast"/>
    <property type="evidence" value="ECO:0007669"/>
    <property type="project" value="UniProtKB-SubCell"/>
</dbReference>
<dbReference type="GO" id="GO:1902025">
    <property type="term" value="P:nitrate import"/>
    <property type="evidence" value="ECO:0007669"/>
    <property type="project" value="TreeGrafter"/>
</dbReference>
<comment type="caution">
    <text evidence="9">The sequence shown here is derived from an EMBL/GenBank/DDBJ whole genome shotgun (WGS) entry which is preliminary data.</text>
</comment>
<accession>A0AAN7LCC2</accession>
<organism evidence="9 10">
    <name type="scientific">Trapa incisa</name>
    <dbReference type="NCBI Taxonomy" id="236973"/>
    <lineage>
        <taxon>Eukaryota</taxon>
        <taxon>Viridiplantae</taxon>
        <taxon>Streptophyta</taxon>
        <taxon>Embryophyta</taxon>
        <taxon>Tracheophyta</taxon>
        <taxon>Spermatophyta</taxon>
        <taxon>Magnoliopsida</taxon>
        <taxon>eudicotyledons</taxon>
        <taxon>Gunneridae</taxon>
        <taxon>Pentapetalae</taxon>
        <taxon>rosids</taxon>
        <taxon>malvids</taxon>
        <taxon>Myrtales</taxon>
        <taxon>Lythraceae</taxon>
        <taxon>Trapa</taxon>
    </lineage>
</organism>
<evidence type="ECO:0000256" key="6">
    <source>
        <dbReference type="ARBA" id="ARBA00022729"/>
    </source>
</evidence>
<dbReference type="Proteomes" id="UP001345219">
    <property type="component" value="Chromosome 14"/>
</dbReference>
<evidence type="ECO:0000256" key="4">
    <source>
        <dbReference type="ARBA" id="ARBA00022525"/>
    </source>
</evidence>
<dbReference type="InterPro" id="IPR033250">
    <property type="entry name" value="CEP"/>
</dbReference>
<dbReference type="GO" id="GO:1901371">
    <property type="term" value="P:regulation of leaf morphogenesis"/>
    <property type="evidence" value="ECO:0007669"/>
    <property type="project" value="TreeGrafter"/>
</dbReference>
<keyword evidence="6 8" id="KW-0732">Signal</keyword>
<keyword evidence="5" id="KW-0372">Hormone</keyword>
<evidence type="ECO:0000256" key="8">
    <source>
        <dbReference type="SAM" id="SignalP"/>
    </source>
</evidence>
<keyword evidence="10" id="KW-1185">Reference proteome</keyword>
<dbReference type="GO" id="GO:0006995">
    <property type="term" value="P:cellular response to nitrogen starvation"/>
    <property type="evidence" value="ECO:0007669"/>
    <property type="project" value="UniProtKB-ARBA"/>
</dbReference>
<protein>
    <submittedName>
        <fullName evidence="9">Uncharacterized protein</fullName>
    </submittedName>
</protein>
<dbReference type="GO" id="GO:2000280">
    <property type="term" value="P:regulation of root development"/>
    <property type="evidence" value="ECO:0007669"/>
    <property type="project" value="TreeGrafter"/>
</dbReference>
<gene>
    <name evidence="9" type="ORF">SAY87_018469</name>
</gene>
<dbReference type="AlphaFoldDB" id="A0AAN7LCC2"/>
<evidence type="ECO:0000313" key="10">
    <source>
        <dbReference type="Proteomes" id="UP001345219"/>
    </source>
</evidence>
<evidence type="ECO:0000256" key="5">
    <source>
        <dbReference type="ARBA" id="ARBA00022702"/>
    </source>
</evidence>
<sequence length="91" mass="9772">MAPNRFVGICSLLLVMLLCHELMGGGIEARNLKSSKEKMIIGSRTVSSQVGSHGSPSFVMQKERVAKAEQLDDFRPTNPGHSPGVGHAINN</sequence>
<dbReference type="PANTHER" id="PTHR33348">
    <property type="entry name" value="PRECURSOR OF CEP5"/>
    <property type="match status" value="1"/>
</dbReference>
<feature type="signal peptide" evidence="8">
    <location>
        <begin position="1"/>
        <end position="24"/>
    </location>
</feature>